<dbReference type="PRINTS" id="PR00347">
    <property type="entry name" value="THAUMATIN"/>
</dbReference>
<comment type="subcellular location">
    <subcellularLocation>
        <location evidence="1">Membrane</location>
        <topology evidence="1">Multi-pass membrane protein</topology>
    </subcellularLocation>
</comment>
<comment type="similarity">
    <text evidence="3">Belongs to the thaumatin family.</text>
</comment>
<feature type="domain" description="Very-long-chain aldehyde decarbonylase CER1-like C-terminal" evidence="10">
    <location>
        <begin position="451"/>
        <end position="613"/>
    </location>
</feature>
<dbReference type="PANTHER" id="PTHR11863">
    <property type="entry name" value="STEROL DESATURASE"/>
    <property type="match status" value="1"/>
</dbReference>
<feature type="transmembrane region" description="Helical" evidence="8">
    <location>
        <begin position="126"/>
        <end position="145"/>
    </location>
</feature>
<proteinExistence type="inferred from homology"/>
<organism evidence="11 12">
    <name type="scientific">Striga hermonthica</name>
    <name type="common">Purple witchweed</name>
    <name type="synonym">Buchnera hermonthica</name>
    <dbReference type="NCBI Taxonomy" id="68872"/>
    <lineage>
        <taxon>Eukaryota</taxon>
        <taxon>Viridiplantae</taxon>
        <taxon>Streptophyta</taxon>
        <taxon>Embryophyta</taxon>
        <taxon>Tracheophyta</taxon>
        <taxon>Spermatophyta</taxon>
        <taxon>Magnoliopsida</taxon>
        <taxon>eudicotyledons</taxon>
        <taxon>Gunneridae</taxon>
        <taxon>Pentapetalae</taxon>
        <taxon>asterids</taxon>
        <taxon>lamiids</taxon>
        <taxon>Lamiales</taxon>
        <taxon>Orobanchaceae</taxon>
        <taxon>Buchnereae</taxon>
        <taxon>Striga</taxon>
    </lineage>
</organism>
<evidence type="ECO:0000259" key="9">
    <source>
        <dbReference type="Pfam" id="PF04116"/>
    </source>
</evidence>
<evidence type="ECO:0000256" key="3">
    <source>
        <dbReference type="ARBA" id="ARBA00010607"/>
    </source>
</evidence>
<evidence type="ECO:0000313" key="12">
    <source>
        <dbReference type="Proteomes" id="UP001153555"/>
    </source>
</evidence>
<dbReference type="Pfam" id="PF04116">
    <property type="entry name" value="FA_hydroxylase"/>
    <property type="match status" value="1"/>
</dbReference>
<keyword evidence="7" id="KW-1015">Disulfide bond</keyword>
<evidence type="ECO:0000259" key="10">
    <source>
        <dbReference type="Pfam" id="PF12076"/>
    </source>
</evidence>
<comment type="similarity">
    <text evidence="2">Belongs to the sterol desaturase family.</text>
</comment>
<dbReference type="SMART" id="SM00205">
    <property type="entry name" value="THN"/>
    <property type="match status" value="1"/>
</dbReference>
<name>A0A9N7MJZ3_STRHE</name>
<evidence type="ECO:0000256" key="4">
    <source>
        <dbReference type="ARBA" id="ARBA00022692"/>
    </source>
</evidence>
<protein>
    <submittedName>
        <fullName evidence="11">Protein ECERIFERUM 1</fullName>
    </submittedName>
</protein>
<evidence type="ECO:0000256" key="6">
    <source>
        <dbReference type="ARBA" id="ARBA00023136"/>
    </source>
</evidence>
<dbReference type="Pfam" id="PF00314">
    <property type="entry name" value="Thaumatin"/>
    <property type="match status" value="1"/>
</dbReference>
<dbReference type="InterPro" id="IPR021940">
    <property type="entry name" value="CER1-like_C"/>
</dbReference>
<feature type="domain" description="Fatty acid hydroxylase" evidence="9">
    <location>
        <begin position="133"/>
        <end position="272"/>
    </location>
</feature>
<keyword evidence="4 8" id="KW-0812">Transmembrane</keyword>
<dbReference type="GO" id="GO:0016491">
    <property type="term" value="F:oxidoreductase activity"/>
    <property type="evidence" value="ECO:0007669"/>
    <property type="project" value="InterPro"/>
</dbReference>
<evidence type="ECO:0000256" key="8">
    <source>
        <dbReference type="SAM" id="Phobius"/>
    </source>
</evidence>
<dbReference type="InterPro" id="IPR037176">
    <property type="entry name" value="Osmotin/thaumatin-like_sf"/>
</dbReference>
<dbReference type="OrthoDB" id="408954at2759"/>
<dbReference type="FunFam" id="2.60.110.10:FF:000002">
    <property type="entry name" value="Thaumatin-like protein 1a"/>
    <property type="match status" value="1"/>
</dbReference>
<evidence type="ECO:0000256" key="7">
    <source>
        <dbReference type="ARBA" id="ARBA00023157"/>
    </source>
</evidence>
<dbReference type="AlphaFoldDB" id="A0A9N7MJZ3"/>
<keyword evidence="5 8" id="KW-1133">Transmembrane helix</keyword>
<dbReference type="PROSITE" id="PS51367">
    <property type="entry name" value="THAUMATIN_2"/>
    <property type="match status" value="1"/>
</dbReference>
<evidence type="ECO:0000256" key="1">
    <source>
        <dbReference type="ARBA" id="ARBA00004141"/>
    </source>
</evidence>
<evidence type="ECO:0000313" key="11">
    <source>
        <dbReference type="EMBL" id="CAA0809434.1"/>
    </source>
</evidence>
<dbReference type="InterPro" id="IPR001938">
    <property type="entry name" value="Thaumatin"/>
</dbReference>
<dbReference type="EMBL" id="CACSLK010003813">
    <property type="protein sequence ID" value="CAA0809434.1"/>
    <property type="molecule type" value="Genomic_DNA"/>
</dbReference>
<feature type="transmembrane region" description="Helical" evidence="8">
    <location>
        <begin position="182"/>
        <end position="210"/>
    </location>
</feature>
<dbReference type="GO" id="GO:0005506">
    <property type="term" value="F:iron ion binding"/>
    <property type="evidence" value="ECO:0007669"/>
    <property type="project" value="InterPro"/>
</dbReference>
<dbReference type="CDD" id="cd09218">
    <property type="entry name" value="TLP-PA"/>
    <property type="match status" value="1"/>
</dbReference>
<dbReference type="InterPro" id="IPR006694">
    <property type="entry name" value="Fatty_acid_hydroxylase"/>
</dbReference>
<dbReference type="GO" id="GO:0016020">
    <property type="term" value="C:membrane"/>
    <property type="evidence" value="ECO:0007669"/>
    <property type="project" value="UniProtKB-SubCell"/>
</dbReference>
<dbReference type="GO" id="GO:0008610">
    <property type="term" value="P:lipid biosynthetic process"/>
    <property type="evidence" value="ECO:0007669"/>
    <property type="project" value="InterPro"/>
</dbReference>
<keyword evidence="12" id="KW-1185">Reference proteome</keyword>
<evidence type="ECO:0000256" key="2">
    <source>
        <dbReference type="ARBA" id="ARBA00009324"/>
    </source>
</evidence>
<keyword evidence="6 8" id="KW-0472">Membrane</keyword>
<dbReference type="Proteomes" id="UP001153555">
    <property type="component" value="Unassembled WGS sequence"/>
</dbReference>
<accession>A0A9N7MJZ3</accession>
<dbReference type="Pfam" id="PF12076">
    <property type="entry name" value="CER1-like_C"/>
    <property type="match status" value="1"/>
</dbReference>
<evidence type="ECO:0000256" key="5">
    <source>
        <dbReference type="ARBA" id="ARBA00022989"/>
    </source>
</evidence>
<sequence length="841" mass="94695">MASKPGIFTEWPWTWLGNYKYVVLAPWAVHATYAYMVKDGAERDLSHAIIFPFLLTRMLHNQIWISYSRYRTAKGANRIVDKNIEFEQVDRERNWDDQIILNGLMFYVGYLYVERGHHLPWWRTDGVVWTVLLHAGPVEFLYYWLHRALHHHYLYSRYHSHHHSSIVTEPITSVVHPFGEHVAYFILFAIPLLTTVLTGMASLASFAGYITYIDFMNNMGHCNFEHIPKWVFSVFPPLKYLLYTPSYHSLHHTQFRTNYSLFMPMYDYIYGTMDRSSDALYENSLVRTEESPDVVHLTHLTTPESIYHLRLGFAYLASEPHNSKWYLRLMWPVTIWSMLINWMYGRTFIVERNTFKHLKLQTWAVPKYTIQYYMQWQRESINGMIEDAILEADRKGTKVLTLGLLNQDEGLNKSGELFLTRQPQLKVKVVDGSSLAVAIVLNTIPKGTTRVLFAGNLSKVAYSIALALCHGGIQVCTMHEEEYKKLKTKLTSEAVHNLMLSPVNLPKTWLVGDGLRETDQLKASKGTTFIPFSQFPPKKARKDCLYSCTPAMQVPKHLENVDSCENWLPRRVMSARRIAGIVHAAEEWNVHECGDMMFDIQKVWQAALDQGFHGTRLIIVNNCADPIWPALLGTAGHPTPAAGGFSLGSGQQAAIETPDLWSGRMWARTGCNFNDSGHRPCETGDCRGQLACSGASGRPPATMVEMTLGTAADPETHYYDVSLVDGFNLPASMVPAAGGGAAACGVAACETDVNTYCPDSLAERGPGGRVVGCKSACVATGADKYCCTGEYGSARACKPTSFANLFKALCPRAYSYAYDEAGGLKTCSRAKRYVVTFCPPN</sequence>
<dbReference type="SUPFAM" id="SSF49870">
    <property type="entry name" value="Osmotin, thaumatin-like protein"/>
    <property type="match status" value="1"/>
</dbReference>
<gene>
    <name evidence="11" type="ORF">SHERM_11443</name>
</gene>
<dbReference type="InterPro" id="IPR050307">
    <property type="entry name" value="Sterol_Desaturase_Related"/>
</dbReference>
<dbReference type="Gene3D" id="2.60.110.10">
    <property type="entry name" value="Thaumatin"/>
    <property type="match status" value="1"/>
</dbReference>
<reference evidence="11" key="1">
    <citation type="submission" date="2019-12" db="EMBL/GenBank/DDBJ databases">
        <authorList>
            <person name="Scholes J."/>
        </authorList>
    </citation>
    <scope>NUCLEOTIDE SEQUENCE</scope>
</reference>
<comment type="caution">
    <text evidence="11">The sequence shown here is derived from an EMBL/GenBank/DDBJ whole genome shotgun (WGS) entry which is preliminary data.</text>
</comment>